<dbReference type="InterPro" id="IPR001950">
    <property type="entry name" value="SUI1"/>
</dbReference>
<evidence type="ECO:0000259" key="5">
    <source>
        <dbReference type="PROSITE" id="PS50296"/>
    </source>
</evidence>
<dbReference type="GO" id="GO:0001731">
    <property type="term" value="P:formation of translation preinitiation complex"/>
    <property type="evidence" value="ECO:0007669"/>
    <property type="project" value="UniProtKB-UniRule"/>
</dbReference>
<dbReference type="AlphaFoldDB" id="A0A5Q0UI18"/>
<dbReference type="KEGG" id="ncon:LC1Nh_1113"/>
<keyword evidence="6" id="KW-0396">Initiation factor</keyword>
<protein>
    <recommendedName>
        <fullName evidence="4">Protein translation factor SUI1 homolog</fullName>
    </recommendedName>
</protein>
<dbReference type="Proteomes" id="UP000377803">
    <property type="component" value="Chromosome"/>
</dbReference>
<dbReference type="GO" id="GO:0003729">
    <property type="term" value="F:mRNA binding"/>
    <property type="evidence" value="ECO:0007669"/>
    <property type="project" value="TreeGrafter"/>
</dbReference>
<comment type="similarity">
    <text evidence="1 4">Belongs to the SUI1 family.</text>
</comment>
<dbReference type="Gene3D" id="3.30.780.10">
    <property type="entry name" value="SUI1-like domain"/>
    <property type="match status" value="1"/>
</dbReference>
<dbReference type="InterPro" id="IPR050318">
    <property type="entry name" value="DENR/SUI1_TIF"/>
</dbReference>
<evidence type="ECO:0000256" key="3">
    <source>
        <dbReference type="ARBA" id="ARBA00022917"/>
    </source>
</evidence>
<dbReference type="PROSITE" id="PS50296">
    <property type="entry name" value="SUI1"/>
    <property type="match status" value="1"/>
</dbReference>
<organism evidence="6 7">
    <name type="scientific">Candidatus Nanohalobium constans</name>
    <dbReference type="NCBI Taxonomy" id="2565781"/>
    <lineage>
        <taxon>Archaea</taxon>
        <taxon>Candidatus Nanohalarchaeota</taxon>
        <taxon>Candidatus Nanohalobia</taxon>
        <taxon>Candidatus Nanohalobiales</taxon>
        <taxon>Candidatus Nanohalobiaceae</taxon>
        <taxon>Candidatus Nanohalobium</taxon>
    </lineage>
</organism>
<evidence type="ECO:0000256" key="1">
    <source>
        <dbReference type="ARBA" id="ARBA00005422"/>
    </source>
</evidence>
<dbReference type="NCBIfam" id="NF002096">
    <property type="entry name" value="PRK00939.1"/>
    <property type="match status" value="1"/>
</dbReference>
<dbReference type="PANTHER" id="PTHR12789:SF0">
    <property type="entry name" value="DENSITY-REGULATED PROTEIN"/>
    <property type="match status" value="1"/>
</dbReference>
<dbReference type="PANTHER" id="PTHR12789">
    <property type="entry name" value="DENSITY-REGULATED PROTEIN HOMOLOG"/>
    <property type="match status" value="1"/>
</dbReference>
<dbReference type="GO" id="GO:0002188">
    <property type="term" value="P:translation reinitiation"/>
    <property type="evidence" value="ECO:0007669"/>
    <property type="project" value="UniProtKB-UniRule"/>
</dbReference>
<keyword evidence="3 4" id="KW-0648">Protein biosynthesis</keyword>
<dbReference type="InterPro" id="IPR036877">
    <property type="entry name" value="SUI1_dom_sf"/>
</dbReference>
<evidence type="ECO:0000256" key="2">
    <source>
        <dbReference type="ARBA" id="ARBA00022845"/>
    </source>
</evidence>
<evidence type="ECO:0000313" key="7">
    <source>
        <dbReference type="Proteomes" id="UP000377803"/>
    </source>
</evidence>
<dbReference type="CDD" id="cd11567">
    <property type="entry name" value="YciH_like"/>
    <property type="match status" value="1"/>
</dbReference>
<dbReference type="Pfam" id="PF01253">
    <property type="entry name" value="SUI1"/>
    <property type="match status" value="1"/>
</dbReference>
<dbReference type="EMBL" id="CP040089">
    <property type="protein sequence ID" value="QGA80981.1"/>
    <property type="molecule type" value="Genomic_DNA"/>
</dbReference>
<feature type="domain" description="SUI1" evidence="5">
    <location>
        <begin position="18"/>
        <end position="83"/>
    </location>
</feature>
<dbReference type="SUPFAM" id="SSF55159">
    <property type="entry name" value="eIF1-like"/>
    <property type="match status" value="1"/>
</dbReference>
<dbReference type="GO" id="GO:0003743">
    <property type="term" value="F:translation initiation factor activity"/>
    <property type="evidence" value="ECO:0007669"/>
    <property type="project" value="UniProtKB-UniRule"/>
</dbReference>
<evidence type="ECO:0000313" key="6">
    <source>
        <dbReference type="EMBL" id="QGA80981.1"/>
    </source>
</evidence>
<reference evidence="7" key="1">
    <citation type="submission" date="2019-05" db="EMBL/GenBank/DDBJ databases">
        <title>Candidatus Nanohalobium constans, a novel model system to study the DPANN nano-sized archaea: genomic and physiological characterization of a nanoarchaeon co-cultured with its chitinotrophic host.</title>
        <authorList>
            <person name="La Cono V."/>
            <person name="Arcadi E."/>
            <person name="Crisafi F."/>
            <person name="Denaro R."/>
            <person name="La Spada G."/>
            <person name="Messina E."/>
            <person name="Smedile F."/>
            <person name="Toshchakov S.V."/>
            <person name="Shevchenko M.A."/>
            <person name="Golyshin P.N."/>
            <person name="Golyshina O.V."/>
            <person name="Ferrer M."/>
            <person name="Rohde M."/>
            <person name="Mushegian A."/>
            <person name="Sorokin D.Y."/>
            <person name="Giuliano L."/>
            <person name="Yakimov M.M."/>
        </authorList>
    </citation>
    <scope>NUCLEOTIDE SEQUENCE [LARGE SCALE GENOMIC DNA]</scope>
    <source>
        <strain evidence="7">LC1Nh</strain>
    </source>
</reference>
<gene>
    <name evidence="6" type="ORF">LC1Nh_1113</name>
</gene>
<dbReference type="PIRSF" id="PIRSF037511">
    <property type="entry name" value="Transl_init_SUI1_pro"/>
    <property type="match status" value="1"/>
</dbReference>
<keyword evidence="2 4" id="KW-0810">Translation regulation</keyword>
<accession>A0A5Q0UI18</accession>
<sequence length="92" mass="10396">MPQDLCVCDSIAREDQQITVKLDSRSYNKEMTVVTGLDDESDIKDLESTLKTKLACGGTHKDGQIELQGDHRRRIVDILEDEGFSRTNIEVK</sequence>
<keyword evidence="7" id="KW-1185">Reference proteome</keyword>
<name>A0A5Q0UI18_9ARCH</name>
<dbReference type="GO" id="GO:0006417">
    <property type="term" value="P:regulation of translation"/>
    <property type="evidence" value="ECO:0007669"/>
    <property type="project" value="UniProtKB-KW"/>
</dbReference>
<proteinExistence type="inferred from homology"/>
<dbReference type="InterPro" id="IPR005872">
    <property type="entry name" value="SUI1_arc_bac"/>
</dbReference>
<evidence type="ECO:0000256" key="4">
    <source>
        <dbReference type="PIRNR" id="PIRNR037511"/>
    </source>
</evidence>